<organism evidence="1">
    <name type="scientific">Arundo donax</name>
    <name type="common">Giant reed</name>
    <name type="synonym">Donax arundinaceus</name>
    <dbReference type="NCBI Taxonomy" id="35708"/>
    <lineage>
        <taxon>Eukaryota</taxon>
        <taxon>Viridiplantae</taxon>
        <taxon>Streptophyta</taxon>
        <taxon>Embryophyta</taxon>
        <taxon>Tracheophyta</taxon>
        <taxon>Spermatophyta</taxon>
        <taxon>Magnoliopsida</taxon>
        <taxon>Liliopsida</taxon>
        <taxon>Poales</taxon>
        <taxon>Poaceae</taxon>
        <taxon>PACMAD clade</taxon>
        <taxon>Arundinoideae</taxon>
        <taxon>Arundineae</taxon>
        <taxon>Arundo</taxon>
    </lineage>
</organism>
<sequence length="161" mass="16668">MPAGFIGRPPTPYPQEPIGAPVVFGSELAMPPIEKGEVLALAFGLALVGLEACSAADLSGVLDCAHEEPEPPSAESRRSLKRLGLLACGMPIPDPGPAATFDAAAAGDGWWVQAGLALAGWCVHVEPVAGLGVGLVAAPGRWSRRGREPEERDALMPKSNW</sequence>
<proteinExistence type="predicted"/>
<dbReference type="EMBL" id="GBRH01197666">
    <property type="protein sequence ID" value="JAE00230.1"/>
    <property type="molecule type" value="Transcribed_RNA"/>
</dbReference>
<reference evidence="1" key="1">
    <citation type="submission" date="2014-09" db="EMBL/GenBank/DDBJ databases">
        <authorList>
            <person name="Magalhaes I.L.F."/>
            <person name="Oliveira U."/>
            <person name="Santos F.R."/>
            <person name="Vidigal T.H.D.A."/>
            <person name="Brescovit A.D."/>
            <person name="Santos A.J."/>
        </authorList>
    </citation>
    <scope>NUCLEOTIDE SEQUENCE</scope>
    <source>
        <tissue evidence="1">Shoot tissue taken approximately 20 cm above the soil surface</tissue>
    </source>
</reference>
<accession>A0A0A9EHL8</accession>
<name>A0A0A9EHL8_ARUDO</name>
<dbReference type="AlphaFoldDB" id="A0A0A9EHL8"/>
<reference evidence="1" key="2">
    <citation type="journal article" date="2015" name="Data Brief">
        <title>Shoot transcriptome of the giant reed, Arundo donax.</title>
        <authorList>
            <person name="Barrero R.A."/>
            <person name="Guerrero F.D."/>
            <person name="Moolhuijzen P."/>
            <person name="Goolsby J.A."/>
            <person name="Tidwell J."/>
            <person name="Bellgard S.E."/>
            <person name="Bellgard M.I."/>
        </authorList>
    </citation>
    <scope>NUCLEOTIDE SEQUENCE</scope>
    <source>
        <tissue evidence="1">Shoot tissue taken approximately 20 cm above the soil surface</tissue>
    </source>
</reference>
<protein>
    <submittedName>
        <fullName evidence="1">Uncharacterized protein</fullName>
    </submittedName>
</protein>
<evidence type="ECO:0000313" key="1">
    <source>
        <dbReference type="EMBL" id="JAE00230.1"/>
    </source>
</evidence>